<feature type="repeat" description="PPR" evidence="2">
    <location>
        <begin position="630"/>
        <end position="664"/>
    </location>
</feature>
<feature type="repeat" description="PPR" evidence="2">
    <location>
        <begin position="298"/>
        <end position="328"/>
    </location>
</feature>
<gene>
    <name evidence="4" type="ORF">H6P81_001707</name>
</gene>
<feature type="region of interest" description="Disordered" evidence="3">
    <location>
        <begin position="1"/>
        <end position="26"/>
    </location>
</feature>
<dbReference type="Pfam" id="PF01535">
    <property type="entry name" value="PPR"/>
    <property type="match status" value="4"/>
</dbReference>
<reference evidence="4 5" key="1">
    <citation type="submission" date="2021-07" db="EMBL/GenBank/DDBJ databases">
        <title>The Aristolochia fimbriata genome: insights into angiosperm evolution, floral development and chemical biosynthesis.</title>
        <authorList>
            <person name="Jiao Y."/>
        </authorList>
    </citation>
    <scope>NUCLEOTIDE SEQUENCE [LARGE SCALE GENOMIC DNA]</scope>
    <source>
        <strain evidence="4">IBCAS-2021</strain>
        <tissue evidence="4">Leaf</tissue>
    </source>
</reference>
<feature type="repeat" description="PPR" evidence="2">
    <location>
        <begin position="529"/>
        <end position="563"/>
    </location>
</feature>
<name>A0AAV7F8C6_ARIFI</name>
<dbReference type="NCBIfam" id="TIGR00756">
    <property type="entry name" value="PPR"/>
    <property type="match status" value="5"/>
</dbReference>
<dbReference type="InterPro" id="IPR046848">
    <property type="entry name" value="E_motif"/>
</dbReference>
<accession>A0AAV7F8C6</accession>
<dbReference type="FunFam" id="1.25.40.10:FF:000090">
    <property type="entry name" value="Pentatricopeptide repeat-containing protein, chloroplastic"/>
    <property type="match status" value="1"/>
</dbReference>
<dbReference type="Gene3D" id="1.25.40.10">
    <property type="entry name" value="Tetratricopeptide repeat domain"/>
    <property type="match status" value="5"/>
</dbReference>
<dbReference type="InterPro" id="IPR002885">
    <property type="entry name" value="PPR_rpt"/>
</dbReference>
<evidence type="ECO:0000256" key="2">
    <source>
        <dbReference type="PROSITE-ProRule" id="PRU00708"/>
    </source>
</evidence>
<evidence type="ECO:0008006" key="6">
    <source>
        <dbReference type="Google" id="ProtNLM"/>
    </source>
</evidence>
<evidence type="ECO:0000313" key="4">
    <source>
        <dbReference type="EMBL" id="KAG9457199.1"/>
    </source>
</evidence>
<dbReference type="Proteomes" id="UP000825729">
    <property type="component" value="Unassembled WGS sequence"/>
</dbReference>
<dbReference type="EMBL" id="JAINDJ010000002">
    <property type="protein sequence ID" value="KAG9457199.1"/>
    <property type="molecule type" value="Genomic_DNA"/>
</dbReference>
<dbReference type="Pfam" id="PF13041">
    <property type="entry name" value="PPR_2"/>
    <property type="match status" value="3"/>
</dbReference>
<protein>
    <recommendedName>
        <fullName evidence="6">Pentatricopeptide repeat-containing protein</fullName>
    </recommendedName>
</protein>
<dbReference type="PANTHER" id="PTHR47926:SF479">
    <property type="entry name" value="PENTACOTRIPEPTIDE-REPEAT REGION OF PRORP DOMAIN-CONTAINING PROTEIN"/>
    <property type="match status" value="1"/>
</dbReference>
<proteinExistence type="predicted"/>
<dbReference type="InterPro" id="IPR011990">
    <property type="entry name" value="TPR-like_helical_dom_sf"/>
</dbReference>
<organism evidence="4 5">
    <name type="scientific">Aristolochia fimbriata</name>
    <name type="common">White veined hardy Dutchman's pipe vine</name>
    <dbReference type="NCBI Taxonomy" id="158543"/>
    <lineage>
        <taxon>Eukaryota</taxon>
        <taxon>Viridiplantae</taxon>
        <taxon>Streptophyta</taxon>
        <taxon>Embryophyta</taxon>
        <taxon>Tracheophyta</taxon>
        <taxon>Spermatophyta</taxon>
        <taxon>Magnoliopsida</taxon>
        <taxon>Magnoliidae</taxon>
        <taxon>Piperales</taxon>
        <taxon>Aristolochiaceae</taxon>
        <taxon>Aristolochia</taxon>
    </lineage>
</organism>
<keyword evidence="1" id="KW-0677">Repeat</keyword>
<feature type="compositionally biased region" description="Polar residues" evidence="3">
    <location>
        <begin position="1"/>
        <end position="12"/>
    </location>
</feature>
<dbReference type="FunFam" id="1.25.40.10:FF:000442">
    <property type="entry name" value="Pentatricopeptide repeat-containing protein At3g49710"/>
    <property type="match status" value="1"/>
</dbReference>
<dbReference type="Pfam" id="PF20431">
    <property type="entry name" value="E_motif"/>
    <property type="match status" value="1"/>
</dbReference>
<dbReference type="FunFam" id="1.25.40.10:FF:000285">
    <property type="entry name" value="Pentatricopeptide repeat-containing protein, chloroplastic"/>
    <property type="match status" value="1"/>
</dbReference>
<evidence type="ECO:0000256" key="1">
    <source>
        <dbReference type="ARBA" id="ARBA00022737"/>
    </source>
</evidence>
<sequence length="860" mass="95281">MDDYNTENQDMNDLNVESPKSPDEQLLEPTVGWEKKLTEIFHRRTIARGESKRRSELAGGRRAEFAGGREVAVGREVARGRRQRGREGEVAGKSVVAEIGSSQNRREARRRWRMGARKIAGLLGLREGLTAVDFNSGEESESDSKVVVVLRPLLLNPDHGVLSFDYVVFGLVGKSPAVYTLFGASFLCAAQRKKFISPCLSAMFLISSAQATVPEKLIPIIRPFSRVSFSNVTVFYANLLAQCVSSKCLPAAKSVHAELIKNGNRRETFLCNCLTDAYFRLGEASDAFQSFHEIPVKNIHSWNILLGGCFKSGCPGTAREVFSEMPERDVVSWNTMVSGLSSSGLGEDAWALFLGMEVHGFKPNGFTYSIILSSLSSISRGKLIHGRIIRSGLIFSNIVVGNSLIDLYGKLGLPDYAFNVFLTMSKWDTVSWNSMIAACGKSVSSDCAVDLFCAMRASGFSPDPFTFSTVFTSCSGLQELETGKQVFAHCVKVGFVSNSIVSSAIIDMFANCNRLDDSVQVFEDMSNWNSATCSSMISSYARHGFHEEAGRLFVLALRMNIQPTEFAVGSVLNSMANLTLVDQGTQIHCLLIKLGFEQYTVMSSLLMDMYTKYGLIEDAINVFSDTTTKDIVLWNTLILGFARNGKELEALKLFEELVQSNLQPDRITLAGLLLACGHAGYVEDGWEVFLSMEEKYNVIPGYEHYTYVVEMFSRAGKLTEAMEIIESMPQGVTASIWYVLLGACRTHGNDRLAEKVAGQMIGLEPHNPLPYLVLIRMYAIRGMWEGAARVRQVMKDRGVKKVVGCSWIGVKNQIVVFKSNQIMYTRGEDIHDMLKLLAWEMQIEGYFPQEFLVVGDGGDD</sequence>
<feature type="repeat" description="PPR" evidence="2">
    <location>
        <begin position="329"/>
        <end position="363"/>
    </location>
</feature>
<comment type="caution">
    <text evidence="4">The sequence shown here is derived from an EMBL/GenBank/DDBJ whole genome shotgun (WGS) entry which is preliminary data.</text>
</comment>
<feature type="repeat" description="PPR" evidence="2">
    <location>
        <begin position="428"/>
        <end position="462"/>
    </location>
</feature>
<dbReference type="PANTHER" id="PTHR47926">
    <property type="entry name" value="PENTATRICOPEPTIDE REPEAT-CONTAINING PROTEIN"/>
    <property type="match status" value="1"/>
</dbReference>
<dbReference type="InterPro" id="IPR046960">
    <property type="entry name" value="PPR_At4g14850-like_plant"/>
</dbReference>
<dbReference type="GO" id="GO:0003723">
    <property type="term" value="F:RNA binding"/>
    <property type="evidence" value="ECO:0007669"/>
    <property type="project" value="InterPro"/>
</dbReference>
<dbReference type="AlphaFoldDB" id="A0AAV7F8C6"/>
<feature type="repeat" description="PPR" evidence="2">
    <location>
        <begin position="767"/>
        <end position="801"/>
    </location>
</feature>
<evidence type="ECO:0000256" key="3">
    <source>
        <dbReference type="SAM" id="MobiDB-lite"/>
    </source>
</evidence>
<evidence type="ECO:0000313" key="5">
    <source>
        <dbReference type="Proteomes" id="UP000825729"/>
    </source>
</evidence>
<keyword evidence="5" id="KW-1185">Reference proteome</keyword>
<dbReference type="PROSITE" id="PS51375">
    <property type="entry name" value="PPR"/>
    <property type="match status" value="6"/>
</dbReference>
<dbReference type="GO" id="GO:0009451">
    <property type="term" value="P:RNA modification"/>
    <property type="evidence" value="ECO:0007669"/>
    <property type="project" value="InterPro"/>
</dbReference>